<name>A0ABS2TK83_9ACTO</name>
<dbReference type="InterPro" id="IPR015947">
    <property type="entry name" value="PUA-like_sf"/>
</dbReference>
<keyword evidence="3" id="KW-1185">Reference proteome</keyword>
<dbReference type="Pfam" id="PF04266">
    <property type="entry name" value="ASCH"/>
    <property type="match status" value="1"/>
</dbReference>
<dbReference type="EMBL" id="JAFFJS010000006">
    <property type="protein sequence ID" value="MBM9433946.1"/>
    <property type="molecule type" value="Genomic_DNA"/>
</dbReference>
<evidence type="ECO:0000313" key="2">
    <source>
        <dbReference type="EMBL" id="MBM9433946.1"/>
    </source>
</evidence>
<dbReference type="SMART" id="SM01022">
    <property type="entry name" value="ASCH"/>
    <property type="match status" value="1"/>
</dbReference>
<feature type="domain" description="ASCH" evidence="1">
    <location>
        <begin position="27"/>
        <end position="147"/>
    </location>
</feature>
<dbReference type="InterPro" id="IPR007374">
    <property type="entry name" value="ASCH_domain"/>
</dbReference>
<dbReference type="InterPro" id="IPR009326">
    <property type="entry name" value="DUF984"/>
</dbReference>
<dbReference type="SUPFAM" id="SSF88697">
    <property type="entry name" value="PUA domain-like"/>
    <property type="match status" value="1"/>
</dbReference>
<dbReference type="RefSeq" id="WP_187997028.1">
    <property type="nucleotide sequence ID" value="NZ_JACEXG010000006.1"/>
</dbReference>
<comment type="caution">
    <text evidence="2">The sequence shown here is derived from an EMBL/GenBank/DDBJ whole genome shotgun (WGS) entry which is preliminary data.</text>
</comment>
<dbReference type="PANTHER" id="PTHR39203">
    <property type="entry name" value="CYTOPLASMIC PROTEIN-RELATED"/>
    <property type="match status" value="1"/>
</dbReference>
<accession>A0ABS2TK83</accession>
<dbReference type="Gene3D" id="3.10.400.10">
    <property type="entry name" value="Sulfate adenylyltransferase"/>
    <property type="match status" value="1"/>
</dbReference>
<dbReference type="Proteomes" id="UP000705983">
    <property type="component" value="Unassembled WGS sequence"/>
</dbReference>
<sequence length="157" mass="17116">MNDVIEPWWAAARASLPGLPEDPPGAWAFGATADHADELLSLVLAGVKTGTAMSLRECKLTGEAIPRAGDYSIILDGSGRPAAIIQTTRIDIVPFGDVDADHAHAEGEDDRTLSSWRDIHERYWRTYSPAGFAWDMPVVCERFTLIHPAPETAEVHP</sequence>
<dbReference type="PIRSF" id="PIRSF021320">
    <property type="entry name" value="DUF984"/>
    <property type="match status" value="1"/>
</dbReference>
<dbReference type="PANTHER" id="PTHR39203:SF1">
    <property type="entry name" value="CYTOPLASMIC PROTEIN"/>
    <property type="match status" value="1"/>
</dbReference>
<proteinExistence type="predicted"/>
<evidence type="ECO:0000313" key="3">
    <source>
        <dbReference type="Proteomes" id="UP000705983"/>
    </source>
</evidence>
<reference evidence="3" key="1">
    <citation type="submission" date="2021-02" db="EMBL/GenBank/DDBJ databases">
        <title>Leucobacter sp. CX169.</title>
        <authorList>
            <person name="Cheng Y."/>
        </authorList>
    </citation>
    <scope>NUCLEOTIDE SEQUENCE [LARGE SCALE GENOMIC DNA]</scope>
    <source>
        <strain evidence="3">JY899</strain>
    </source>
</reference>
<organism evidence="2 3">
    <name type="scientific">Flaviflexus equikiangi</name>
    <dbReference type="NCBI Taxonomy" id="2758573"/>
    <lineage>
        <taxon>Bacteria</taxon>
        <taxon>Bacillati</taxon>
        <taxon>Actinomycetota</taxon>
        <taxon>Actinomycetes</taxon>
        <taxon>Actinomycetales</taxon>
        <taxon>Actinomycetaceae</taxon>
        <taxon>Flaviflexus</taxon>
    </lineage>
</organism>
<dbReference type="CDD" id="cd06553">
    <property type="entry name" value="ASCH_Ef3133_like"/>
    <property type="match status" value="1"/>
</dbReference>
<evidence type="ECO:0000259" key="1">
    <source>
        <dbReference type="SMART" id="SM01022"/>
    </source>
</evidence>
<gene>
    <name evidence="2" type="ORF">JVW63_09600</name>
</gene>
<protein>
    <submittedName>
        <fullName evidence="2">ASCH domain-containing protein</fullName>
    </submittedName>
</protein>